<dbReference type="InterPro" id="IPR036291">
    <property type="entry name" value="NAD(P)-bd_dom_sf"/>
</dbReference>
<dbReference type="SMART" id="SM00825">
    <property type="entry name" value="PKS_KS"/>
    <property type="match status" value="2"/>
</dbReference>
<dbReference type="PROSITE" id="PS52004">
    <property type="entry name" value="KS3_2"/>
    <property type="match status" value="2"/>
</dbReference>
<evidence type="ECO:0000256" key="8">
    <source>
        <dbReference type="SAM" id="MobiDB-lite"/>
    </source>
</evidence>
<proteinExistence type="predicted"/>
<feature type="domain" description="Carrier" evidence="9">
    <location>
        <begin position="1491"/>
        <end position="1567"/>
    </location>
</feature>
<dbReference type="InterPro" id="IPR057326">
    <property type="entry name" value="KR_dom"/>
</dbReference>
<dbReference type="InterPro" id="IPR006162">
    <property type="entry name" value="Ppantetheine_attach_site"/>
</dbReference>
<evidence type="ECO:0000313" key="12">
    <source>
        <dbReference type="Proteomes" id="UP001596160"/>
    </source>
</evidence>
<evidence type="ECO:0000256" key="5">
    <source>
        <dbReference type="ARBA" id="ARBA00023194"/>
    </source>
</evidence>
<dbReference type="SMART" id="SM00823">
    <property type="entry name" value="PKS_PP"/>
    <property type="match status" value="2"/>
</dbReference>
<dbReference type="InterPro" id="IPR009081">
    <property type="entry name" value="PP-bd_ACP"/>
</dbReference>
<dbReference type="InterPro" id="IPR036736">
    <property type="entry name" value="ACP-like_sf"/>
</dbReference>
<dbReference type="Pfam" id="PF08659">
    <property type="entry name" value="KR"/>
    <property type="match status" value="2"/>
</dbReference>
<dbReference type="InterPro" id="IPR013968">
    <property type="entry name" value="PKS_KR"/>
</dbReference>
<dbReference type="SMART" id="SM00827">
    <property type="entry name" value="PKS_AT"/>
    <property type="match status" value="2"/>
</dbReference>
<keyword evidence="6" id="KW-0511">Multifunctional enzyme</keyword>
<protein>
    <submittedName>
        <fullName evidence="11">Type I polyketide synthase</fullName>
    </submittedName>
</protein>
<dbReference type="SMART" id="SM01294">
    <property type="entry name" value="PKS_PP_betabranch"/>
    <property type="match status" value="2"/>
</dbReference>
<keyword evidence="5" id="KW-0045">Antibiotic biosynthesis</keyword>
<dbReference type="InterPro" id="IPR001227">
    <property type="entry name" value="Ac_transferase_dom_sf"/>
</dbReference>
<organism evidence="11 12">
    <name type="scientific">Streptomyces amakusaensis</name>
    <dbReference type="NCBI Taxonomy" id="67271"/>
    <lineage>
        <taxon>Bacteria</taxon>
        <taxon>Bacillati</taxon>
        <taxon>Actinomycetota</taxon>
        <taxon>Actinomycetes</taxon>
        <taxon>Kitasatosporales</taxon>
        <taxon>Streptomycetaceae</taxon>
        <taxon>Streptomyces</taxon>
    </lineage>
</organism>
<keyword evidence="4" id="KW-0808">Transferase</keyword>
<dbReference type="Gene3D" id="3.40.50.720">
    <property type="entry name" value="NAD(P)-binding Rossmann-like Domain"/>
    <property type="match status" value="2"/>
</dbReference>
<dbReference type="PROSITE" id="PS50075">
    <property type="entry name" value="CARRIER"/>
    <property type="match status" value="2"/>
</dbReference>
<dbReference type="Gene3D" id="3.40.366.10">
    <property type="entry name" value="Malonyl-Coenzyme A Acyl Carrier Protein, domain 2"/>
    <property type="match status" value="2"/>
</dbReference>
<keyword evidence="7" id="KW-0012">Acyltransferase</keyword>
<dbReference type="Pfam" id="PF16197">
    <property type="entry name" value="KAsynt_C_assoc"/>
    <property type="match status" value="2"/>
</dbReference>
<gene>
    <name evidence="11" type="ORF">ACFPRH_19225</name>
</gene>
<feature type="compositionally biased region" description="Basic and acidic residues" evidence="8">
    <location>
        <begin position="476"/>
        <end position="496"/>
    </location>
</feature>
<dbReference type="PROSITE" id="PS00606">
    <property type="entry name" value="KS3_1"/>
    <property type="match status" value="1"/>
</dbReference>
<evidence type="ECO:0000256" key="4">
    <source>
        <dbReference type="ARBA" id="ARBA00022679"/>
    </source>
</evidence>
<dbReference type="PANTHER" id="PTHR43775:SF51">
    <property type="entry name" value="INACTIVE PHENOLPHTHIOCEROL SYNTHESIS POLYKETIDE SYNTHASE TYPE I PKS1-RELATED"/>
    <property type="match status" value="1"/>
</dbReference>
<keyword evidence="2" id="KW-0596">Phosphopantetheine</keyword>
<dbReference type="SUPFAM" id="SSF47336">
    <property type="entry name" value="ACP-like"/>
    <property type="match status" value="2"/>
</dbReference>
<feature type="domain" description="Ketosynthase family 3 (KS3)" evidence="10">
    <location>
        <begin position="42"/>
        <end position="468"/>
    </location>
</feature>
<evidence type="ECO:0000259" key="10">
    <source>
        <dbReference type="PROSITE" id="PS52004"/>
    </source>
</evidence>
<dbReference type="Pfam" id="PF00698">
    <property type="entry name" value="Acyl_transf_1"/>
    <property type="match status" value="2"/>
</dbReference>
<dbReference type="CDD" id="cd00833">
    <property type="entry name" value="PKS"/>
    <property type="match status" value="2"/>
</dbReference>
<evidence type="ECO:0000313" key="11">
    <source>
        <dbReference type="EMBL" id="MFC5153869.1"/>
    </source>
</evidence>
<dbReference type="InterPro" id="IPR016039">
    <property type="entry name" value="Thiolase-like"/>
</dbReference>
<evidence type="ECO:0000256" key="1">
    <source>
        <dbReference type="ARBA" id="ARBA00001957"/>
    </source>
</evidence>
<dbReference type="Pfam" id="PF00109">
    <property type="entry name" value="ketoacyl-synt"/>
    <property type="match status" value="2"/>
</dbReference>
<dbReference type="SUPFAM" id="SSF55048">
    <property type="entry name" value="Probable ACP-binding domain of malonyl-CoA ACP transacylase"/>
    <property type="match status" value="2"/>
</dbReference>
<dbReference type="RefSeq" id="WP_381734408.1">
    <property type="nucleotide sequence ID" value="NZ_JBHSKP010000012.1"/>
</dbReference>
<dbReference type="InterPro" id="IPR016035">
    <property type="entry name" value="Acyl_Trfase/lysoPLipase"/>
</dbReference>
<dbReference type="SUPFAM" id="SSF53901">
    <property type="entry name" value="Thiolase-like"/>
    <property type="match status" value="2"/>
</dbReference>
<dbReference type="Gene3D" id="1.10.1200.10">
    <property type="entry name" value="ACP-like"/>
    <property type="match status" value="2"/>
</dbReference>
<dbReference type="Gene3D" id="3.40.47.10">
    <property type="match status" value="2"/>
</dbReference>
<dbReference type="InterPro" id="IPR014030">
    <property type="entry name" value="Ketoacyl_synth_N"/>
</dbReference>
<evidence type="ECO:0000259" key="9">
    <source>
        <dbReference type="PROSITE" id="PS50075"/>
    </source>
</evidence>
<dbReference type="Pfam" id="PF00550">
    <property type="entry name" value="PP-binding"/>
    <property type="match status" value="2"/>
</dbReference>
<dbReference type="InterPro" id="IPR014043">
    <property type="entry name" value="Acyl_transferase_dom"/>
</dbReference>
<keyword evidence="12" id="KW-1185">Reference proteome</keyword>
<dbReference type="Pfam" id="PF02801">
    <property type="entry name" value="Ketoacyl-synt_C"/>
    <property type="match status" value="2"/>
</dbReference>
<dbReference type="InterPro" id="IPR014031">
    <property type="entry name" value="Ketoacyl_synth_C"/>
</dbReference>
<dbReference type="Pfam" id="PF18369">
    <property type="entry name" value="PKS_DE"/>
    <property type="match status" value="2"/>
</dbReference>
<evidence type="ECO:0000256" key="2">
    <source>
        <dbReference type="ARBA" id="ARBA00022450"/>
    </source>
</evidence>
<dbReference type="InterPro" id="IPR041618">
    <property type="entry name" value="PKS_DE"/>
</dbReference>
<dbReference type="InterPro" id="IPR015083">
    <property type="entry name" value="NorB/c/GfsB-D-like_docking"/>
</dbReference>
<dbReference type="SUPFAM" id="SSF51735">
    <property type="entry name" value="NAD(P)-binding Rossmann-fold domains"/>
    <property type="match status" value="4"/>
</dbReference>
<dbReference type="EMBL" id="JBHSKP010000012">
    <property type="protein sequence ID" value="MFC5153869.1"/>
    <property type="molecule type" value="Genomic_DNA"/>
</dbReference>
<dbReference type="Gene3D" id="3.40.50.11460">
    <property type="match status" value="1"/>
</dbReference>
<sequence length="3160" mass="330940">MPVRKRWHRVADNQKYLDYLKRLTADLRQTRRQLREVEARGSEPVAIVGMGCRYPGGVHSPEDLWRLVSEGRDGITGFPVDRGWDTAVYDDDPDAAGTTYVREGGFLHDAGEFDADLFNISPHEALAMDPQQRLMLETSWEALERAGIDPLSLRGTRTGVFIGSSSSAYGAGLRTLPQGVEGHLLTGSAPSVVSGRVAYALGLEGLAVTVDTACSSSLVATHLAVQALRNGECDTALAGGVTVMISPGIFTEFSRQRGLAADGRCKPFSADADGTGWGEGAGVLVLRRLSDARRRGDRVLAVIKGSAVNQDGASNGLTAPNGPSQERVIRAALENAQLAAADIDAVEAHGTGTRLGDPIEAQALLAAYGQDRPADRPLWLGSVKSNIGHTQAASGVAGLIKMVMALRAEELPPTLHVTEPTPHVDWSRGNVRLLTGPTAWPRDPERPRHAGVSSFSISGTNAHLLLESADATAAPAEDKTDGTDGTDRTDRTDEPASPRIADTAVLPWLLSARTPEALRGQAERLAEVADGLDPVGVARTLAVSRATLEHRAVVLGPDRAGALRALAEGVPHPGAVRGAARSGVSPVFVFPGQGSQWVGMAGELLEWEPVFAGAMAECDRALGPFTDFSLLEVVRGDAAGLERVEVVQPVLWAVMVSLARLWASVGVVPSAVVGHSQGEIAAAVVAGGLSLEDGARVVALRSRAIAGELAGLGGMVSLALSAPVAGELVSRWPGLSVAAVNGPGSTVVSGEAGAVGELLAHCAGEGVRARRIPVDYASHCAQVERIRERVLEDLAPVVPVSSAVPFYSTVTGERKDTAGLDAEYWYGNLRNTVRFEDVTRALLTEGRTLFLEISPHPVLAVGVQESMEATGRAGAVLGTLRRGEGGTRRWVTALAEAHAHGVPVDWARVLPEADPVDLPTYAFQRAHYWMTDPPEAVPAPSGTTDADPVEADFWEAVDRLDHEQVADTLRLDSGDGLETVLPALAGWRRDRAEHSTVNSWRYRETWQPVDRAPAGTLDGRWLLLHTEGVDTGHAERCAQALRQAGAEPAVVTVPDDALDRWGLSELLREAAEGAEGTEPVTGVLSLLADDRRAHPEDGAVSVGLGATLTAVQALADAEVTAPLWCVTTAAVSTNRADRIVDPAAARLWGLGRVAALEHPERWGGLIDLPVDPEPRAMARLAAVLAGAEEDQVAVRAEGVYARRLLHAPPAGSLPGKAAPEAVLITGGTGALGAETARMLARRGTRKLVLSSRRGPEAPGAAELVAELADLGATAVALACDVADRGALAALLAEHPVTGVVHAAGTDPAQPLDSTSVPVLAEGLRAKAVGAEHLDALLPDAELFVLFSSIAGVWGSGGQAAYAAANAHLDALAAARRAAGRAGTAVAWGSWAQIGMAARDGADEYLKRRGLRPMPPGLCVTALERAIDADDTRVVVADIDWARFTPAFTSRRPSPLLSALPEVTEALAGGPAATEDGASAVRTLLAGLPESEWARTVLDLVRRETAAVLGYSEPVDAERPFKDLGVDSLTAVTVRNRVAGALDLRLPTTLVFDHPTPSDVSRHVLSLVSGDDRETVTTAEVSDEPLAIVGMACRYPGDASSPEELWRLVTEGVDAVGGFPSDRGWPTDDDTGPGAPYTRVGGFVHNATSFDADLFGISPRETMAMDPQQRLLLETSWELFERAGLGPHAVRSTPTGVFIGASPSGYGVGVAVPGSEGHSLTGMSGSVLSGRVAYVFGLEGPTLTVDTACSSSLVALHLAAQSLRAGECTMAVVGGVAVMTSPGVFSEFAKQDGLASDGRCKAFSADADGTGWGEGVGLLLVERLSDARRNGHEVLAVVRGSAVNSDGASNGLTAPNGPSQQRVIRAALAAAGLEPSDVDVVEAHGTGTRLGDPIEAQALLAAYGQDRPADRPLWLGSLKSNIGHTQAAAGVAGVIKTVMALRHGVLPRTLHVTGPTPEVDWTTGAVELLAEARPWPELDRPRRAGVSAFGISGTNAHVILEHAPAPASPQSPVRRAAPPLIPWVLSARTPQALREQAVRLAERITRDDSLHPVDVAVSLADGRAHLEHRAVAVGHDRETLLTGLSDLADAGHSTVRGLAESGRPALLFSGQGSQRLGMGRELYGVFPVFADAFDAVCARVDLGRPLREVVFGEDAGLLGRTAYAQPALFALEVALFRLVESWGVVPDVLVGHSIGELAAAHCAGVLSLEDACVLVSARGRLMDALPDGGAMLAVEVAEKDLTLPDGVDLAAVNGPASVTVSGEAQAIAVLEERLRAQGVRVKRLAVSHAFHSRLMEPMLPEFTAVAESLTYHAPRIPVRTTAPGDIATPGYWVGQICEPVRFADALATLTGVRTALELGPDGVLSALAQEQTDSLTAVPALRPGQGEARTLLRMIARAHVRGAEVDWPAVTGAGDRVDLPTYPFQRARFWPDVPAPDTTVAPAPAASPAESRFWAAVNEGDVESLAATAGLDPAALEPLLPALSAWHSEAREHEAVGAWRYRIGWTPLAEPSAVSCAGRWLLVAPDHTDATVDACRAALTERQGEVDLLLVDPAGTDAEEFADLLRDYVVPGERLRGVISLLALDETPYPDHPVITAGLAGTLRLLHAALDVDPGPLWTLTAGAVGTGEDEAPVSPAQAAVWGLGRVAALEHPRHWGGLIDLPADGLGDDTRLAARLAATLTRTDGEDQMAVRAEAALGRRLRHAAPVPPRSGTGWTPDGTVLVTGGTGAIGGHVARWLATEGVEHLVLMSRRGPDAPGVRELTAELTALGSRVTTVACDLRDRDAVGRALDALTADGVTVRAVMHTAGLGVLAPLADTGVADLAHQVGGKVAGARHLDELLDPTRLDAVVHFSSISAMWGVGLHGGYAAGNAYLDALAQQRSREGAPVLSVAWGPWDGGGMVDRAAVEPMLRRGISLLRPAPAMVALRQALDAREPSTATAEVDWERFAPSFTALRPSPLLAELPEVSALRPTAAEAAAVPDPAEDGFRTRLAGLSPVERERAALELVRTHAAVALGHAGPEDIEPERTFRDLGTDSLTAVALRDGLASESGLTLPATLVFDQPTPVALAEHLLGLLMPEDVVDDLPSTDELDRLEAALARRAGDDLDRVRIVMRLESLLATTRNGTGTDSADDNALADRLGDATDDELFDLVERDLGLK</sequence>
<dbReference type="SUPFAM" id="SSF52151">
    <property type="entry name" value="FabD/lysophospholipase-like"/>
    <property type="match status" value="2"/>
</dbReference>
<dbReference type="Pfam" id="PF08990">
    <property type="entry name" value="Docking"/>
    <property type="match status" value="1"/>
</dbReference>
<dbReference type="InterPro" id="IPR032821">
    <property type="entry name" value="PKS_assoc"/>
</dbReference>
<dbReference type="InterPro" id="IPR018201">
    <property type="entry name" value="Ketoacyl_synth_AS"/>
</dbReference>
<evidence type="ECO:0000256" key="6">
    <source>
        <dbReference type="ARBA" id="ARBA00023268"/>
    </source>
</evidence>
<feature type="domain" description="Carrier" evidence="9">
    <location>
        <begin position="3002"/>
        <end position="3077"/>
    </location>
</feature>
<dbReference type="Proteomes" id="UP001596160">
    <property type="component" value="Unassembled WGS sequence"/>
</dbReference>
<comment type="cofactor">
    <cofactor evidence="1">
        <name>pantetheine 4'-phosphate</name>
        <dbReference type="ChEBI" id="CHEBI:47942"/>
    </cofactor>
</comment>
<dbReference type="Gene3D" id="3.30.70.3290">
    <property type="match status" value="2"/>
</dbReference>
<feature type="region of interest" description="Disordered" evidence="8">
    <location>
        <begin position="470"/>
        <end position="500"/>
    </location>
</feature>
<dbReference type="InterPro" id="IPR020806">
    <property type="entry name" value="PKS_PP-bd"/>
</dbReference>
<dbReference type="SMART" id="SM00822">
    <property type="entry name" value="PKS_KR"/>
    <property type="match status" value="2"/>
</dbReference>
<name>A0ABW0AQ58_9ACTN</name>
<comment type="caution">
    <text evidence="11">The sequence shown here is derived from an EMBL/GenBank/DDBJ whole genome shotgun (WGS) entry which is preliminary data.</text>
</comment>
<accession>A0ABW0AQ58</accession>
<dbReference type="InterPro" id="IPR050091">
    <property type="entry name" value="PKS_NRPS_Biosynth_Enz"/>
</dbReference>
<dbReference type="PROSITE" id="PS00012">
    <property type="entry name" value="PHOSPHOPANTETHEINE"/>
    <property type="match status" value="1"/>
</dbReference>
<dbReference type="InterPro" id="IPR020841">
    <property type="entry name" value="PKS_Beta-ketoAc_synthase_dom"/>
</dbReference>
<evidence type="ECO:0000256" key="7">
    <source>
        <dbReference type="ARBA" id="ARBA00023315"/>
    </source>
</evidence>
<dbReference type="CDD" id="cd08952">
    <property type="entry name" value="KR_1_SDR_x"/>
    <property type="match status" value="2"/>
</dbReference>
<dbReference type="NCBIfam" id="NF045894">
    <property type="entry name" value="PKS_plus_SDR"/>
    <property type="match status" value="2"/>
</dbReference>
<feature type="domain" description="Ketosynthase family 3 (KS3)" evidence="10">
    <location>
        <begin position="1582"/>
        <end position="2001"/>
    </location>
</feature>
<keyword evidence="3" id="KW-0597">Phosphoprotein</keyword>
<reference evidence="12" key="1">
    <citation type="journal article" date="2019" name="Int. J. Syst. Evol. Microbiol.">
        <title>The Global Catalogue of Microorganisms (GCM) 10K type strain sequencing project: providing services to taxonomists for standard genome sequencing and annotation.</title>
        <authorList>
            <consortium name="The Broad Institute Genomics Platform"/>
            <consortium name="The Broad Institute Genome Sequencing Center for Infectious Disease"/>
            <person name="Wu L."/>
            <person name="Ma J."/>
        </authorList>
    </citation>
    <scope>NUCLEOTIDE SEQUENCE [LARGE SCALE GENOMIC DNA]</scope>
    <source>
        <strain evidence="12">PCU 266</strain>
    </source>
</reference>
<evidence type="ECO:0000256" key="3">
    <source>
        <dbReference type="ARBA" id="ARBA00022553"/>
    </source>
</evidence>
<dbReference type="PANTHER" id="PTHR43775">
    <property type="entry name" value="FATTY ACID SYNTHASE"/>
    <property type="match status" value="1"/>
</dbReference>
<dbReference type="Gene3D" id="6.10.140.1830">
    <property type="match status" value="2"/>
</dbReference>
<dbReference type="InterPro" id="IPR016036">
    <property type="entry name" value="Malonyl_transacylase_ACP-bd"/>
</dbReference>